<sequence>MQKKKIYLILTDTGTVFTRLIKAYTKKPFNHASICLDENLSNVYSFGRKMPNNPFIGGFVKEDFQATIFLHARCAVYSCEVSTEQFQKAKTFINQIEEQQHLYHYNLIGLFGVMFNKSIKRKRAFFCSQFVSSVLEEGKIISFTKPTSLITPYDLQKTSEFQLEYQGNLADFERIAINHNNQISVC</sequence>
<protein>
    <recommendedName>
        <fullName evidence="3">Permuted papain-like amidase enzyme, YaeF/YiiX, C92 family</fullName>
    </recommendedName>
</protein>
<accession>A0A1I0B426</accession>
<dbReference type="RefSeq" id="WP_090868026.1">
    <property type="nucleotide sequence ID" value="NZ_FOHE01000004.1"/>
</dbReference>
<reference evidence="1 2" key="1">
    <citation type="submission" date="2016-10" db="EMBL/GenBank/DDBJ databases">
        <authorList>
            <person name="de Groot N.N."/>
        </authorList>
    </citation>
    <scope>NUCLEOTIDE SEQUENCE [LARGE SCALE GENOMIC DNA]</scope>
    <source>
        <strain evidence="1 2">IBRC-M 10780</strain>
    </source>
</reference>
<organism evidence="1 2">
    <name type="scientific">Oceanobacillus limi</name>
    <dbReference type="NCBI Taxonomy" id="930131"/>
    <lineage>
        <taxon>Bacteria</taxon>
        <taxon>Bacillati</taxon>
        <taxon>Bacillota</taxon>
        <taxon>Bacilli</taxon>
        <taxon>Bacillales</taxon>
        <taxon>Bacillaceae</taxon>
        <taxon>Oceanobacillus</taxon>
    </lineage>
</organism>
<evidence type="ECO:0000313" key="2">
    <source>
        <dbReference type="Proteomes" id="UP000198618"/>
    </source>
</evidence>
<dbReference type="AlphaFoldDB" id="A0A1I0B426"/>
<name>A0A1I0B426_9BACI</name>
<evidence type="ECO:0008006" key="3">
    <source>
        <dbReference type="Google" id="ProtNLM"/>
    </source>
</evidence>
<dbReference type="SUPFAM" id="SSF54001">
    <property type="entry name" value="Cysteine proteinases"/>
    <property type="match status" value="1"/>
</dbReference>
<dbReference type="Gene3D" id="3.90.1720.10">
    <property type="entry name" value="endopeptidase domain like (from Nostoc punctiforme)"/>
    <property type="match status" value="1"/>
</dbReference>
<keyword evidence="2" id="KW-1185">Reference proteome</keyword>
<dbReference type="InterPro" id="IPR038765">
    <property type="entry name" value="Papain-like_cys_pep_sf"/>
</dbReference>
<dbReference type="OrthoDB" id="1645744at2"/>
<evidence type="ECO:0000313" key="1">
    <source>
        <dbReference type="EMBL" id="SET01474.1"/>
    </source>
</evidence>
<dbReference type="EMBL" id="FOHE01000004">
    <property type="protein sequence ID" value="SET01474.1"/>
    <property type="molecule type" value="Genomic_DNA"/>
</dbReference>
<gene>
    <name evidence="1" type="ORF">SAMN05216389_104171</name>
</gene>
<dbReference type="Proteomes" id="UP000198618">
    <property type="component" value="Unassembled WGS sequence"/>
</dbReference>
<proteinExistence type="predicted"/>